<dbReference type="Gene3D" id="1.20.1440.160">
    <property type="entry name" value="Tumor necrosis factor alpha-induced protein 8-like"/>
    <property type="match status" value="1"/>
</dbReference>
<feature type="region of interest" description="Disordered" evidence="1">
    <location>
        <begin position="1"/>
        <end position="41"/>
    </location>
</feature>
<dbReference type="AlphaFoldDB" id="A0A5K3F8D8"/>
<accession>A0A5K3F8D8</accession>
<evidence type="ECO:0000313" key="2">
    <source>
        <dbReference type="WBParaSite" id="MCU_006311-RA"/>
    </source>
</evidence>
<dbReference type="Pfam" id="PF05527">
    <property type="entry name" value="TNFAIP8"/>
    <property type="match status" value="1"/>
</dbReference>
<dbReference type="InterPro" id="IPR038355">
    <property type="entry name" value="TNFAIP8_sf"/>
</dbReference>
<feature type="compositionally biased region" description="Polar residues" evidence="1">
    <location>
        <begin position="25"/>
        <end position="34"/>
    </location>
</feature>
<organism evidence="2">
    <name type="scientific">Mesocestoides corti</name>
    <name type="common">Flatworm</name>
    <dbReference type="NCBI Taxonomy" id="53468"/>
    <lineage>
        <taxon>Eukaryota</taxon>
        <taxon>Metazoa</taxon>
        <taxon>Spiralia</taxon>
        <taxon>Lophotrochozoa</taxon>
        <taxon>Platyhelminthes</taxon>
        <taxon>Cestoda</taxon>
        <taxon>Eucestoda</taxon>
        <taxon>Cyclophyllidea</taxon>
        <taxon>Mesocestoididae</taxon>
        <taxon>Mesocestoides</taxon>
    </lineage>
</organism>
<sequence length="263" mass="29588">MVFSDSPDGDSSGVASMHKADRTHTSQVANTSNEYCRHQDPQRRLSLVSSSDADIRFAGKRTSFSSQNLRQHQTIGLRTKKYLIPRLLSHRKVALATLHPLSAAVMNDMHYLLKAHITPKAHFQNVDHVILRTMIKVGIIAQRLMDDKEAVAQMRQIECLSRKFASVFSNLVNTAENAGTSSSCLDVSMVPDVLSRLQEALNNLIEGRLSEKSITQMNSVFEELQDIELWQAVFDYSSSGSEDWQLARNLRDSFNELLKAKLL</sequence>
<dbReference type="GO" id="GO:0042981">
    <property type="term" value="P:regulation of apoptotic process"/>
    <property type="evidence" value="ECO:0007669"/>
    <property type="project" value="InterPro"/>
</dbReference>
<dbReference type="InterPro" id="IPR008477">
    <property type="entry name" value="TNFAIP8-like"/>
</dbReference>
<evidence type="ECO:0000256" key="1">
    <source>
        <dbReference type="SAM" id="MobiDB-lite"/>
    </source>
</evidence>
<proteinExistence type="predicted"/>
<protein>
    <submittedName>
        <fullName evidence="2">Uncharacterized protein</fullName>
    </submittedName>
</protein>
<reference evidence="2" key="1">
    <citation type="submission" date="2019-11" db="UniProtKB">
        <authorList>
            <consortium name="WormBaseParasite"/>
        </authorList>
    </citation>
    <scope>IDENTIFICATION</scope>
</reference>
<name>A0A5K3F8D8_MESCO</name>
<dbReference type="WBParaSite" id="MCU_006311-RA">
    <property type="protein sequence ID" value="MCU_006311-RA"/>
    <property type="gene ID" value="MCU_006311"/>
</dbReference>